<feature type="transmembrane region" description="Helical" evidence="1">
    <location>
        <begin position="12"/>
        <end position="38"/>
    </location>
</feature>
<accession>A0A835VKB4</accession>
<gene>
    <name evidence="2" type="ORF">HPP92_003841</name>
</gene>
<protein>
    <submittedName>
        <fullName evidence="2">Uncharacterized protein</fullName>
    </submittedName>
</protein>
<dbReference type="UniPathway" id="UPA00143"/>
<dbReference type="Proteomes" id="UP000639772">
    <property type="component" value="Chromosome 1"/>
</dbReference>
<reference evidence="2 3" key="1">
    <citation type="journal article" date="2020" name="Nat. Food">
        <title>A phased Vanilla planifolia genome enables genetic improvement of flavour and production.</title>
        <authorList>
            <person name="Hasing T."/>
            <person name="Tang H."/>
            <person name="Brym M."/>
            <person name="Khazi F."/>
            <person name="Huang T."/>
            <person name="Chambers A.H."/>
        </authorList>
    </citation>
    <scope>NUCLEOTIDE SEQUENCE [LARGE SCALE GENOMIC DNA]</scope>
    <source>
        <tissue evidence="2">Leaf</tissue>
    </source>
</reference>
<evidence type="ECO:0000313" key="2">
    <source>
        <dbReference type="EMBL" id="KAG0503769.1"/>
    </source>
</evidence>
<dbReference type="PANTHER" id="PTHR31060">
    <property type="entry name" value="OSJNBA0011J08.25 PROTEIN-RELATED"/>
    <property type="match status" value="1"/>
</dbReference>
<organism evidence="2 3">
    <name type="scientific">Vanilla planifolia</name>
    <name type="common">Vanilla</name>
    <dbReference type="NCBI Taxonomy" id="51239"/>
    <lineage>
        <taxon>Eukaryota</taxon>
        <taxon>Viridiplantae</taxon>
        <taxon>Streptophyta</taxon>
        <taxon>Embryophyta</taxon>
        <taxon>Tracheophyta</taxon>
        <taxon>Spermatophyta</taxon>
        <taxon>Magnoliopsida</taxon>
        <taxon>Liliopsida</taxon>
        <taxon>Asparagales</taxon>
        <taxon>Orchidaceae</taxon>
        <taxon>Vanilloideae</taxon>
        <taxon>Vanilleae</taxon>
        <taxon>Vanilla</taxon>
    </lineage>
</organism>
<sequence length="388" mass="41342">MRSVKSRPTAVVAAAATAISAAGDLIITASTGLVNVINSPRSNSKSTMPLLLRSANCRILLRFLLFSISLILRIVLLIVSPLLPPPPSSSSFSCNPSCSAISSSSSSSTPVRALLHVLSLVSVLPVSSRKYGLVRSLADRLLDENLLLSPVGGLRSVNRVALSDAFACTIRRLEAAVASTTLGPADLISGVVWSSLRWIGAAEEESGAGKAALAEKLAAEVLWLAQKMADCGSAGEAAVRWAAASGLGRIALSADPRIQVALVRVSVFMFKKAHRLQAEWCEEGGDACDGLLVSAPQCSVSMLRTWLPLLCRAGSGVGIPVLEVVERADMLRVLEGMVEMLDREQQEEILALWLHHFTLCPESDWPNLESCYAGWYAESRKLVLQSSL</sequence>
<keyword evidence="1" id="KW-1133">Transmembrane helix</keyword>
<evidence type="ECO:0000313" key="3">
    <source>
        <dbReference type="Proteomes" id="UP000639772"/>
    </source>
</evidence>
<dbReference type="GO" id="GO:0016567">
    <property type="term" value="P:protein ubiquitination"/>
    <property type="evidence" value="ECO:0007669"/>
    <property type="project" value="UniProtKB-UniPathway"/>
</dbReference>
<comment type="caution">
    <text evidence="2">The sequence shown here is derived from an EMBL/GenBank/DDBJ whole genome shotgun (WGS) entry which is preliminary data.</text>
</comment>
<dbReference type="AlphaFoldDB" id="A0A835VKB4"/>
<name>A0A835VKB4_VANPL</name>
<keyword evidence="1" id="KW-0812">Transmembrane</keyword>
<dbReference type="EMBL" id="JADCNM010000001">
    <property type="protein sequence ID" value="KAG0503769.1"/>
    <property type="molecule type" value="Genomic_DNA"/>
</dbReference>
<evidence type="ECO:0000256" key="1">
    <source>
        <dbReference type="SAM" id="Phobius"/>
    </source>
</evidence>
<dbReference type="InterPro" id="IPR038920">
    <property type="entry name" value="At3g05675-like"/>
</dbReference>
<feature type="transmembrane region" description="Helical" evidence="1">
    <location>
        <begin position="59"/>
        <end position="83"/>
    </location>
</feature>
<dbReference type="OrthoDB" id="678132at2759"/>
<proteinExistence type="predicted"/>
<keyword evidence="1" id="KW-0472">Membrane</keyword>
<dbReference type="PANTHER" id="PTHR31060:SF4">
    <property type="entry name" value="1,8-CINEOLE SYNTHASE"/>
    <property type="match status" value="1"/>
</dbReference>